<name>A0AAD3TBI1_NEPGR</name>
<dbReference type="Proteomes" id="UP001279734">
    <property type="component" value="Unassembled WGS sequence"/>
</dbReference>
<gene>
    <name evidence="1" type="ORF">Nepgr_028968</name>
</gene>
<evidence type="ECO:0000313" key="1">
    <source>
        <dbReference type="EMBL" id="GMH27125.1"/>
    </source>
</evidence>
<reference evidence="1" key="1">
    <citation type="submission" date="2023-05" db="EMBL/GenBank/DDBJ databases">
        <title>Nepenthes gracilis genome sequencing.</title>
        <authorList>
            <person name="Fukushima K."/>
        </authorList>
    </citation>
    <scope>NUCLEOTIDE SEQUENCE</scope>
    <source>
        <strain evidence="1">SING2019-196</strain>
    </source>
</reference>
<comment type="caution">
    <text evidence="1">The sequence shown here is derived from an EMBL/GenBank/DDBJ whole genome shotgun (WGS) entry which is preliminary data.</text>
</comment>
<protein>
    <submittedName>
        <fullName evidence="1">Uncharacterized protein</fullName>
    </submittedName>
</protein>
<keyword evidence="2" id="KW-1185">Reference proteome</keyword>
<dbReference type="PANTHER" id="PTHR34121:SF1">
    <property type="entry name" value="FILAMIN-A-INTERACTING PROTEIN 1"/>
    <property type="match status" value="1"/>
</dbReference>
<dbReference type="PANTHER" id="PTHR34121">
    <property type="entry name" value="MYOSIN-11"/>
    <property type="match status" value="1"/>
</dbReference>
<dbReference type="EMBL" id="BSYO01000032">
    <property type="protein sequence ID" value="GMH27125.1"/>
    <property type="molecule type" value="Genomic_DNA"/>
</dbReference>
<evidence type="ECO:0000313" key="2">
    <source>
        <dbReference type="Proteomes" id="UP001279734"/>
    </source>
</evidence>
<dbReference type="AlphaFoldDB" id="A0AAD3TBI1"/>
<accession>A0AAD3TBI1</accession>
<sequence>MGGKEVHGAIMGKIQGLAQEFSSYQDESLMKWEELLQYAQGAITGLKMSTNLARIDMEVSSFRTNFNLTEIQSLSTEANGKIYGELEKELAAKIGKLER</sequence>
<proteinExistence type="predicted"/>
<organism evidence="1 2">
    <name type="scientific">Nepenthes gracilis</name>
    <name type="common">Slender pitcher plant</name>
    <dbReference type="NCBI Taxonomy" id="150966"/>
    <lineage>
        <taxon>Eukaryota</taxon>
        <taxon>Viridiplantae</taxon>
        <taxon>Streptophyta</taxon>
        <taxon>Embryophyta</taxon>
        <taxon>Tracheophyta</taxon>
        <taxon>Spermatophyta</taxon>
        <taxon>Magnoliopsida</taxon>
        <taxon>eudicotyledons</taxon>
        <taxon>Gunneridae</taxon>
        <taxon>Pentapetalae</taxon>
        <taxon>Caryophyllales</taxon>
        <taxon>Nepenthaceae</taxon>
        <taxon>Nepenthes</taxon>
    </lineage>
</organism>